<dbReference type="GO" id="GO:0030134">
    <property type="term" value="C:COPII-coated ER to Golgi transport vesicle"/>
    <property type="evidence" value="ECO:0007669"/>
    <property type="project" value="TreeGrafter"/>
</dbReference>
<evidence type="ECO:0000256" key="2">
    <source>
        <dbReference type="ARBA" id="ARBA00005648"/>
    </source>
</evidence>
<evidence type="ECO:0000256" key="6">
    <source>
        <dbReference type="SAM" id="Phobius"/>
    </source>
</evidence>
<keyword evidence="3 6" id="KW-0812">Transmembrane</keyword>
<gene>
    <name evidence="9" type="ORF">FFLO_03658</name>
</gene>
<evidence type="ECO:0000313" key="9">
    <source>
        <dbReference type="EMBL" id="KAG7532263.1"/>
    </source>
</evidence>
<dbReference type="GO" id="GO:0000139">
    <property type="term" value="C:Golgi membrane"/>
    <property type="evidence" value="ECO:0007669"/>
    <property type="project" value="TreeGrafter"/>
</dbReference>
<dbReference type="GO" id="GO:0006890">
    <property type="term" value="P:retrograde vesicle-mediated transport, Golgi to endoplasmic reticulum"/>
    <property type="evidence" value="ECO:0007669"/>
    <property type="project" value="TreeGrafter"/>
</dbReference>
<dbReference type="Pfam" id="PF13850">
    <property type="entry name" value="ERGIC_N"/>
    <property type="match status" value="1"/>
</dbReference>
<comment type="similarity">
    <text evidence="2">Belongs to the ERGIC family.</text>
</comment>
<accession>A0A8K0NQ05</accession>
<evidence type="ECO:0000256" key="4">
    <source>
        <dbReference type="ARBA" id="ARBA00022989"/>
    </source>
</evidence>
<dbReference type="EMBL" id="JABELV010000069">
    <property type="protein sequence ID" value="KAG7532263.1"/>
    <property type="molecule type" value="Genomic_DNA"/>
</dbReference>
<name>A0A8K0NQ05_9TREE</name>
<dbReference type="Proteomes" id="UP000812966">
    <property type="component" value="Unassembled WGS sequence"/>
</dbReference>
<dbReference type="InterPro" id="IPR045888">
    <property type="entry name" value="Erv"/>
</dbReference>
<feature type="transmembrane region" description="Helical" evidence="6">
    <location>
        <begin position="374"/>
        <end position="395"/>
    </location>
</feature>
<keyword evidence="4 6" id="KW-1133">Transmembrane helix</keyword>
<evidence type="ECO:0000256" key="1">
    <source>
        <dbReference type="ARBA" id="ARBA00004141"/>
    </source>
</evidence>
<proteinExistence type="inferred from homology"/>
<reference evidence="9" key="1">
    <citation type="submission" date="2020-04" db="EMBL/GenBank/DDBJ databases">
        <title>Analysis of mating type loci in Filobasidium floriforme.</title>
        <authorList>
            <person name="Nowrousian M."/>
        </authorList>
    </citation>
    <scope>NUCLEOTIDE SEQUENCE</scope>
    <source>
        <strain evidence="9">CBS 6242</strain>
    </source>
</reference>
<keyword evidence="10" id="KW-1185">Reference proteome</keyword>
<dbReference type="GO" id="GO:0006888">
    <property type="term" value="P:endoplasmic reticulum to Golgi vesicle-mediated transport"/>
    <property type="evidence" value="ECO:0007669"/>
    <property type="project" value="TreeGrafter"/>
</dbReference>
<evidence type="ECO:0000256" key="5">
    <source>
        <dbReference type="ARBA" id="ARBA00023136"/>
    </source>
</evidence>
<dbReference type="InterPro" id="IPR039542">
    <property type="entry name" value="Erv_N"/>
</dbReference>
<dbReference type="GO" id="GO:0005789">
    <property type="term" value="C:endoplasmic reticulum membrane"/>
    <property type="evidence" value="ECO:0007669"/>
    <property type="project" value="TreeGrafter"/>
</dbReference>
<dbReference type="AlphaFoldDB" id="A0A8K0NQ05"/>
<keyword evidence="5 6" id="KW-0472">Membrane</keyword>
<protein>
    <submittedName>
        <fullName evidence="9">Uncharacterized protein</fullName>
    </submittedName>
</protein>
<feature type="domain" description="Endoplasmic reticulum vesicle transporter C-terminal" evidence="7">
    <location>
        <begin position="145"/>
        <end position="396"/>
    </location>
</feature>
<feature type="transmembrane region" description="Helical" evidence="6">
    <location>
        <begin position="30"/>
        <end position="50"/>
    </location>
</feature>
<evidence type="ECO:0000256" key="3">
    <source>
        <dbReference type="ARBA" id="ARBA00022692"/>
    </source>
</evidence>
<dbReference type="Pfam" id="PF07970">
    <property type="entry name" value="COPIIcoated_ERV"/>
    <property type="match status" value="1"/>
</dbReference>
<sequence length="446" mass="49240">MGRNGFLGNISGIDAFGKTMEDVKIKTRTGALLTFISFSIIALSTLLEFIDYRRIHLEPAIMVDRTRGEKMIVDIDITFPRVPCYLLSMDIMDISGEHQLDLTHATTKNRLDKNGKIVGVIKDGQLQGDVQRAVANKDPNYCGSCYGGTPGPSGCCNTCDEVREAYVRKGWSFTNPDGIEQCVKEGWTEKIAEQNTEGCQIQGRIRVNKVIGNIHFSHGRSFQSHNMHIQDLVPYLKDKNHHDFGHVINKFQFEADAGTVQDVGTEDLTRSVKKRLGIVNPLDGAVVHPEVSDYMYQYFLKVVSTTFNLLDGRSIQSQQYSVTQFERDIKEGNAPGREGHGHFTSHGMAAVPGVYINYDVSPMKVVHTETRQSFAHFLTSTCAIIGGVLTVAGLVDSMIFSSRKRLSGANGAEGFGSREGKMVSLYAFPLCIESGADGHTVIISQM</sequence>
<organism evidence="9 10">
    <name type="scientific">Filobasidium floriforme</name>
    <dbReference type="NCBI Taxonomy" id="5210"/>
    <lineage>
        <taxon>Eukaryota</taxon>
        <taxon>Fungi</taxon>
        <taxon>Dikarya</taxon>
        <taxon>Basidiomycota</taxon>
        <taxon>Agaricomycotina</taxon>
        <taxon>Tremellomycetes</taxon>
        <taxon>Filobasidiales</taxon>
        <taxon>Filobasidiaceae</taxon>
        <taxon>Filobasidium</taxon>
    </lineage>
</organism>
<feature type="domain" description="Endoplasmic reticulum vesicle transporter N-terminal" evidence="8">
    <location>
        <begin position="12"/>
        <end position="100"/>
    </location>
</feature>
<comment type="caution">
    <text evidence="9">The sequence shown here is derived from an EMBL/GenBank/DDBJ whole genome shotgun (WGS) entry which is preliminary data.</text>
</comment>
<evidence type="ECO:0000259" key="7">
    <source>
        <dbReference type="Pfam" id="PF07970"/>
    </source>
</evidence>
<dbReference type="InterPro" id="IPR012936">
    <property type="entry name" value="Erv_C"/>
</dbReference>
<evidence type="ECO:0000259" key="8">
    <source>
        <dbReference type="Pfam" id="PF13850"/>
    </source>
</evidence>
<dbReference type="PANTHER" id="PTHR10984">
    <property type="entry name" value="ENDOPLASMIC RETICULUM-GOLGI INTERMEDIATE COMPARTMENT PROTEIN"/>
    <property type="match status" value="1"/>
</dbReference>
<evidence type="ECO:0000313" key="10">
    <source>
        <dbReference type="Proteomes" id="UP000812966"/>
    </source>
</evidence>
<dbReference type="PANTHER" id="PTHR10984:SF25">
    <property type="entry name" value="ENDOPLASMIC RETICULUM-GOLGI INTERMEDIATE COMPARTMENT PROTEIN 3"/>
    <property type="match status" value="1"/>
</dbReference>
<comment type="subcellular location">
    <subcellularLocation>
        <location evidence="1">Membrane</location>
        <topology evidence="1">Multi-pass membrane protein</topology>
    </subcellularLocation>
</comment>